<dbReference type="InterPro" id="IPR036068">
    <property type="entry name" value="Nicotinate_pribotase-like_C"/>
</dbReference>
<feature type="binding site" evidence="13">
    <location>
        <position position="164"/>
    </location>
    <ligand>
        <name>substrate</name>
    </ligand>
</feature>
<dbReference type="Proteomes" id="UP000030437">
    <property type="component" value="Unassembled WGS sequence"/>
</dbReference>
<accession>A0A0A3IEW5</accession>
<feature type="binding site" evidence="13">
    <location>
        <position position="154"/>
    </location>
    <ligand>
        <name>substrate</name>
    </ligand>
</feature>
<evidence type="ECO:0000256" key="12">
    <source>
        <dbReference type="PIRNR" id="PIRNR006250"/>
    </source>
</evidence>
<keyword evidence="6" id="KW-0662">Pyridine nucleotide biosynthesis</keyword>
<evidence type="ECO:0000313" key="16">
    <source>
        <dbReference type="EMBL" id="KGR83276.1"/>
    </source>
</evidence>
<feature type="domain" description="Quinolinate phosphoribosyl transferase C-terminal" evidence="14">
    <location>
        <begin position="109"/>
        <end position="272"/>
    </location>
</feature>
<dbReference type="InterPro" id="IPR022412">
    <property type="entry name" value="Quinolinate_PRibosylTrfase_N"/>
</dbReference>
<feature type="binding site" evidence="13">
    <location>
        <begin position="259"/>
        <end position="261"/>
    </location>
    <ligand>
        <name>substrate</name>
    </ligand>
</feature>
<dbReference type="InterPro" id="IPR013785">
    <property type="entry name" value="Aldolase_TIM"/>
</dbReference>
<evidence type="ECO:0000313" key="17">
    <source>
        <dbReference type="Proteomes" id="UP000030437"/>
    </source>
</evidence>
<dbReference type="AlphaFoldDB" id="A0A0A3IEW5"/>
<evidence type="ECO:0000256" key="10">
    <source>
        <dbReference type="ARBA" id="ARBA00047445"/>
    </source>
</evidence>
<feature type="binding site" evidence="13">
    <location>
        <begin position="130"/>
        <end position="132"/>
    </location>
    <ligand>
        <name>substrate</name>
    </ligand>
</feature>
<dbReference type="InterPro" id="IPR037128">
    <property type="entry name" value="Quinolinate_PRibosylTase_N_sf"/>
</dbReference>
<comment type="subunit">
    <text evidence="4">Hexamer formed by 3 homodimers.</text>
</comment>
<evidence type="ECO:0000256" key="5">
    <source>
        <dbReference type="ARBA" id="ARBA00011944"/>
    </source>
</evidence>
<dbReference type="FunFam" id="3.90.1170.20:FF:000001">
    <property type="entry name" value="Nicotinate-nucleotide diphosphorylase (Carboxylating)"/>
    <property type="match status" value="1"/>
</dbReference>
<dbReference type="EC" id="2.4.2.19" evidence="5"/>
<evidence type="ECO:0000256" key="13">
    <source>
        <dbReference type="PIRSR" id="PIRSR006250-1"/>
    </source>
</evidence>
<dbReference type="Gene3D" id="3.90.1170.20">
    <property type="entry name" value="Quinolinate phosphoribosyl transferase, N-terminal domain"/>
    <property type="match status" value="1"/>
</dbReference>
<dbReference type="GO" id="GO:0034213">
    <property type="term" value="P:quinolinate catabolic process"/>
    <property type="evidence" value="ECO:0007669"/>
    <property type="project" value="TreeGrafter"/>
</dbReference>
<evidence type="ECO:0000256" key="6">
    <source>
        <dbReference type="ARBA" id="ARBA00022642"/>
    </source>
</evidence>
<dbReference type="InterPro" id="IPR002638">
    <property type="entry name" value="Quinolinate_PRibosylTrfase_C"/>
</dbReference>
<reference evidence="16 17" key="1">
    <citation type="submission" date="2014-02" db="EMBL/GenBank/DDBJ databases">
        <title>Draft genome sequence of Lysinibacillus odysseyi NBRC 100172.</title>
        <authorList>
            <person name="Zhang F."/>
            <person name="Wang G."/>
            <person name="Zhang L."/>
        </authorList>
    </citation>
    <scope>NUCLEOTIDE SEQUENCE [LARGE SCALE GENOMIC DNA]</scope>
    <source>
        <strain evidence="16 17">NBRC 100172</strain>
    </source>
</reference>
<protein>
    <recommendedName>
        <fullName evidence="11">Probable nicotinate-nucleotide pyrophosphorylase [carboxylating]</fullName>
        <ecNumber evidence="5">2.4.2.19</ecNumber>
    </recommendedName>
    <alternativeName>
        <fullName evidence="9">Quinolinate phosphoribosyltransferase [decarboxylating]</fullName>
    </alternativeName>
</protein>
<dbReference type="EMBL" id="JPVP01000058">
    <property type="protein sequence ID" value="KGR83276.1"/>
    <property type="molecule type" value="Genomic_DNA"/>
</dbReference>
<dbReference type="PANTHER" id="PTHR32179:SF3">
    <property type="entry name" value="NICOTINATE-NUCLEOTIDE PYROPHOSPHORYLASE [CARBOXYLATING]"/>
    <property type="match status" value="1"/>
</dbReference>
<evidence type="ECO:0000259" key="14">
    <source>
        <dbReference type="Pfam" id="PF01729"/>
    </source>
</evidence>
<keyword evidence="17" id="KW-1185">Reference proteome</keyword>
<feature type="binding site" evidence="13">
    <location>
        <position position="97"/>
    </location>
    <ligand>
        <name>substrate</name>
    </ligand>
</feature>
<dbReference type="FunFam" id="3.20.20.70:FF:000030">
    <property type="entry name" value="Nicotinate-nucleotide pyrophosphorylase, carboxylating"/>
    <property type="match status" value="1"/>
</dbReference>
<evidence type="ECO:0000256" key="4">
    <source>
        <dbReference type="ARBA" id="ARBA00011218"/>
    </source>
</evidence>
<evidence type="ECO:0000256" key="9">
    <source>
        <dbReference type="ARBA" id="ARBA00033102"/>
    </source>
</evidence>
<feature type="binding site" evidence="13">
    <location>
        <position position="215"/>
    </location>
    <ligand>
        <name>substrate</name>
    </ligand>
</feature>
<dbReference type="PANTHER" id="PTHR32179">
    <property type="entry name" value="NICOTINATE-NUCLEOTIDE PYROPHOSPHORYLASE [CARBOXYLATING]"/>
    <property type="match status" value="1"/>
</dbReference>
<comment type="catalytic activity">
    <reaction evidence="10">
        <text>nicotinate beta-D-ribonucleotide + CO2 + diphosphate = quinolinate + 5-phospho-alpha-D-ribose 1-diphosphate + 2 H(+)</text>
        <dbReference type="Rhea" id="RHEA:12733"/>
        <dbReference type="ChEBI" id="CHEBI:15378"/>
        <dbReference type="ChEBI" id="CHEBI:16526"/>
        <dbReference type="ChEBI" id="CHEBI:29959"/>
        <dbReference type="ChEBI" id="CHEBI:33019"/>
        <dbReference type="ChEBI" id="CHEBI:57502"/>
        <dbReference type="ChEBI" id="CHEBI:58017"/>
        <dbReference type="EC" id="2.4.2.19"/>
    </reaction>
</comment>
<dbReference type="STRING" id="1220589.CD32_15640"/>
<dbReference type="GO" id="GO:0004514">
    <property type="term" value="F:nicotinate-nucleotide diphosphorylase (carboxylating) activity"/>
    <property type="evidence" value="ECO:0007669"/>
    <property type="project" value="UniProtKB-EC"/>
</dbReference>
<sequence>MNIIKLKSMLLQYFNEDIGDGDLSSETIFSSDQQGTFMFYAKEDGIFCGRQVIETGFPLLDDRLHVQVIKNDGDWVQEGEQIAVIEGNLRSLLSGERVILNLIQRMSGIATNAYEAVQLVKGTNTNICDTRKTMPGLRMLDKYAVRTGGAYNHRSGLYDAIMLKDNHIAFAGSITEAVKAARAKIGHTVKIEVEIETKKQLVEAIDAGTDIIMFDNRTPEEIRSWLPLVPAHIVTEASGGITLHNLRSYAESGVQWISLGTLTHSVKAFDISALVQPKGAMTSGTR</sequence>
<gene>
    <name evidence="16" type="ORF">CD32_15640</name>
</gene>
<dbReference type="RefSeq" id="WP_036156309.1">
    <property type="nucleotide sequence ID" value="NZ_AVCX01000003.1"/>
</dbReference>
<dbReference type="eggNOG" id="COG0157">
    <property type="taxonomic scope" value="Bacteria"/>
</dbReference>
<dbReference type="Pfam" id="PF01729">
    <property type="entry name" value="QRPTase_C"/>
    <property type="match status" value="1"/>
</dbReference>
<dbReference type="Gene3D" id="3.20.20.70">
    <property type="entry name" value="Aldolase class I"/>
    <property type="match status" value="1"/>
</dbReference>
<evidence type="ECO:0000256" key="1">
    <source>
        <dbReference type="ARBA" id="ARBA00003237"/>
    </source>
</evidence>
<comment type="function">
    <text evidence="1">Involved in the catabolism of quinolinic acid (QA).</text>
</comment>
<comment type="pathway">
    <text evidence="2">Cofactor biosynthesis; NAD(+) biosynthesis; nicotinate D-ribonucleotide from quinolinate: step 1/1.</text>
</comment>
<evidence type="ECO:0000256" key="8">
    <source>
        <dbReference type="ARBA" id="ARBA00022679"/>
    </source>
</evidence>
<keyword evidence="8 12" id="KW-0808">Transferase</keyword>
<name>A0A0A3IEW5_9BACI</name>
<dbReference type="SUPFAM" id="SSF51690">
    <property type="entry name" value="Nicotinate/Quinolinate PRTase C-terminal domain-like"/>
    <property type="match status" value="1"/>
</dbReference>
<dbReference type="UniPathway" id="UPA00253">
    <property type="reaction ID" value="UER00331"/>
</dbReference>
<dbReference type="SUPFAM" id="SSF54675">
    <property type="entry name" value="Nicotinate/Quinolinate PRTase N-terminal domain-like"/>
    <property type="match status" value="1"/>
</dbReference>
<evidence type="ECO:0000259" key="15">
    <source>
        <dbReference type="Pfam" id="PF02749"/>
    </source>
</evidence>
<dbReference type="PIRSF" id="PIRSF006250">
    <property type="entry name" value="NadC_ModD"/>
    <property type="match status" value="1"/>
</dbReference>
<dbReference type="GO" id="GO:0005737">
    <property type="term" value="C:cytoplasm"/>
    <property type="evidence" value="ECO:0007669"/>
    <property type="project" value="TreeGrafter"/>
</dbReference>
<dbReference type="InterPro" id="IPR004393">
    <property type="entry name" value="NadC"/>
</dbReference>
<dbReference type="Pfam" id="PF02749">
    <property type="entry name" value="QRPTase_N"/>
    <property type="match status" value="1"/>
</dbReference>
<evidence type="ECO:0000256" key="2">
    <source>
        <dbReference type="ARBA" id="ARBA00004893"/>
    </source>
</evidence>
<evidence type="ECO:0000256" key="7">
    <source>
        <dbReference type="ARBA" id="ARBA00022676"/>
    </source>
</evidence>
<comment type="caution">
    <text evidence="16">The sequence shown here is derived from an EMBL/GenBank/DDBJ whole genome shotgun (WGS) entry which is preliminary data.</text>
</comment>
<feature type="binding site" evidence="13">
    <location>
        <begin position="238"/>
        <end position="240"/>
    </location>
    <ligand>
        <name>substrate</name>
    </ligand>
</feature>
<evidence type="ECO:0000256" key="11">
    <source>
        <dbReference type="ARBA" id="ARBA00069173"/>
    </source>
</evidence>
<dbReference type="OrthoDB" id="9782546at2"/>
<keyword evidence="7 12" id="KW-0328">Glycosyltransferase</keyword>
<comment type="similarity">
    <text evidence="3 12">Belongs to the NadC/ModD family.</text>
</comment>
<dbReference type="NCBIfam" id="TIGR00078">
    <property type="entry name" value="nadC"/>
    <property type="match status" value="1"/>
</dbReference>
<dbReference type="CDD" id="cd01572">
    <property type="entry name" value="QPRTase"/>
    <property type="match status" value="1"/>
</dbReference>
<dbReference type="InterPro" id="IPR027277">
    <property type="entry name" value="NadC/ModD"/>
</dbReference>
<evidence type="ECO:0000256" key="3">
    <source>
        <dbReference type="ARBA" id="ARBA00009400"/>
    </source>
</evidence>
<feature type="binding site" evidence="13">
    <location>
        <position position="194"/>
    </location>
    <ligand>
        <name>substrate</name>
    </ligand>
</feature>
<dbReference type="GO" id="GO:0009435">
    <property type="term" value="P:NAD+ biosynthetic process"/>
    <property type="evidence" value="ECO:0007669"/>
    <property type="project" value="UniProtKB-UniPathway"/>
</dbReference>
<proteinExistence type="inferred from homology"/>
<feature type="domain" description="Quinolinate phosphoribosyl transferase N-terminal" evidence="15">
    <location>
        <begin position="22"/>
        <end position="107"/>
    </location>
</feature>
<organism evidence="16 17">
    <name type="scientific">Lysinibacillus odysseyi 34hs-1 = NBRC 100172</name>
    <dbReference type="NCBI Taxonomy" id="1220589"/>
    <lineage>
        <taxon>Bacteria</taxon>
        <taxon>Bacillati</taxon>
        <taxon>Bacillota</taxon>
        <taxon>Bacilli</taxon>
        <taxon>Bacillales</taxon>
        <taxon>Bacillaceae</taxon>
        <taxon>Lysinibacillus</taxon>
    </lineage>
</organism>